<reference evidence="4 6" key="1">
    <citation type="submission" date="2019-05" db="EMBL/GenBank/DDBJ databases">
        <title>Mikania micrantha, genome provides insights into the molecular mechanism of rapid growth.</title>
        <authorList>
            <person name="Liu B."/>
        </authorList>
    </citation>
    <scope>NUCLEOTIDE SEQUENCE [LARGE SCALE GENOMIC DNA]</scope>
    <source>
        <strain evidence="4">NLD-2019</strain>
        <tissue evidence="4">Leaf</tissue>
    </source>
</reference>
<organism evidence="4 6">
    <name type="scientific">Mikania micrantha</name>
    <name type="common">bitter vine</name>
    <dbReference type="NCBI Taxonomy" id="192012"/>
    <lineage>
        <taxon>Eukaryota</taxon>
        <taxon>Viridiplantae</taxon>
        <taxon>Streptophyta</taxon>
        <taxon>Embryophyta</taxon>
        <taxon>Tracheophyta</taxon>
        <taxon>Spermatophyta</taxon>
        <taxon>Magnoliopsida</taxon>
        <taxon>eudicotyledons</taxon>
        <taxon>Gunneridae</taxon>
        <taxon>Pentapetalae</taxon>
        <taxon>asterids</taxon>
        <taxon>campanulids</taxon>
        <taxon>Asterales</taxon>
        <taxon>Asteraceae</taxon>
        <taxon>Asteroideae</taxon>
        <taxon>Heliantheae alliance</taxon>
        <taxon>Eupatorieae</taxon>
        <taxon>Mikania</taxon>
    </lineage>
</organism>
<dbReference type="PANTHER" id="PTHR46506">
    <property type="entry name" value="OS05G0143600 PROTEIN"/>
    <property type="match status" value="1"/>
</dbReference>
<dbReference type="Pfam" id="PF01419">
    <property type="entry name" value="Jacalin"/>
    <property type="match status" value="1"/>
</dbReference>
<dbReference type="InterPro" id="IPR036404">
    <property type="entry name" value="Jacalin-like_lectin_dom_sf"/>
</dbReference>
<dbReference type="InterPro" id="IPR033734">
    <property type="entry name" value="Jacalin-like_lectin_dom_plant"/>
</dbReference>
<feature type="domain" description="Jacalin-type lectin" evidence="3">
    <location>
        <begin position="3"/>
        <end position="144"/>
    </location>
</feature>
<dbReference type="InterPro" id="IPR001229">
    <property type="entry name" value="Jacalin-like_lectin_dom"/>
</dbReference>
<evidence type="ECO:0000313" key="4">
    <source>
        <dbReference type="EMBL" id="KAD5961293.1"/>
    </source>
</evidence>
<evidence type="ECO:0000313" key="6">
    <source>
        <dbReference type="Proteomes" id="UP000326396"/>
    </source>
</evidence>
<comment type="similarity">
    <text evidence="1">Belongs to the jacalin lectin family.</text>
</comment>
<gene>
    <name evidence="4" type="ORF">E3N88_12766</name>
    <name evidence="5" type="ORF">E3N88_12769</name>
</gene>
<sequence>MQASGSNVEYVGPWGNPWKFLTNDGKITSIILTNDEKTIHSLKFAYTDKDGNDLNAGPFGTPLPTPRLIEFSDGEILVETSGTFGMCANHQVKVIKSLTFKTNKGVYGPFGDASGTAFSMNGVFEGFFGNAGKVIYVFGAILRV</sequence>
<comment type="caution">
    <text evidence="4">The sequence shown here is derived from an EMBL/GenBank/DDBJ whole genome shotgun (WGS) entry which is preliminary data.</text>
</comment>
<dbReference type="GO" id="GO:0030246">
    <property type="term" value="F:carbohydrate binding"/>
    <property type="evidence" value="ECO:0007669"/>
    <property type="project" value="UniProtKB-KW"/>
</dbReference>
<dbReference type="AlphaFoldDB" id="A0A5N6P905"/>
<evidence type="ECO:0000259" key="3">
    <source>
        <dbReference type="PROSITE" id="PS51752"/>
    </source>
</evidence>
<dbReference type="Gene3D" id="2.100.10.30">
    <property type="entry name" value="Jacalin-like lectin domain"/>
    <property type="match status" value="1"/>
</dbReference>
<evidence type="ECO:0000313" key="5">
    <source>
        <dbReference type="EMBL" id="KAD5961296.1"/>
    </source>
</evidence>
<accession>A0A5N6P905</accession>
<evidence type="ECO:0000256" key="2">
    <source>
        <dbReference type="ARBA" id="ARBA00022734"/>
    </source>
</evidence>
<keyword evidence="6" id="KW-1185">Reference proteome</keyword>
<dbReference type="CDD" id="cd09612">
    <property type="entry name" value="Jacalin"/>
    <property type="match status" value="1"/>
</dbReference>
<dbReference type="OrthoDB" id="581739at2759"/>
<dbReference type="Proteomes" id="UP000326396">
    <property type="component" value="Linkage Group LG14"/>
</dbReference>
<dbReference type="PROSITE" id="PS51752">
    <property type="entry name" value="JACALIN_LECTIN"/>
    <property type="match status" value="1"/>
</dbReference>
<dbReference type="EMBL" id="SZYD01000006">
    <property type="protein sequence ID" value="KAD5961296.1"/>
    <property type="molecule type" value="Genomic_DNA"/>
</dbReference>
<dbReference type="SMART" id="SM00915">
    <property type="entry name" value="Jacalin"/>
    <property type="match status" value="1"/>
</dbReference>
<dbReference type="EMBL" id="SZYD01000006">
    <property type="protein sequence ID" value="KAD5961293.1"/>
    <property type="molecule type" value="Genomic_DNA"/>
</dbReference>
<proteinExistence type="inferred from homology"/>
<protein>
    <recommendedName>
        <fullName evidence="3">Jacalin-type lectin domain-containing protein</fullName>
    </recommendedName>
</protein>
<name>A0A5N6P905_9ASTR</name>
<keyword evidence="2" id="KW-0430">Lectin</keyword>
<dbReference type="SUPFAM" id="SSF51101">
    <property type="entry name" value="Mannose-binding lectins"/>
    <property type="match status" value="1"/>
</dbReference>
<evidence type="ECO:0000256" key="1">
    <source>
        <dbReference type="ARBA" id="ARBA00006568"/>
    </source>
</evidence>